<keyword evidence="2" id="KW-0812">Transmembrane</keyword>
<protein>
    <submittedName>
        <fullName evidence="3">Uncharacterized protein</fullName>
    </submittedName>
</protein>
<accession>A0AAN7C0W4</accession>
<feature type="region of interest" description="Disordered" evidence="1">
    <location>
        <begin position="1"/>
        <end position="34"/>
    </location>
</feature>
<feature type="region of interest" description="Disordered" evidence="1">
    <location>
        <begin position="65"/>
        <end position="104"/>
    </location>
</feature>
<reference evidence="3" key="2">
    <citation type="submission" date="2023-05" db="EMBL/GenBank/DDBJ databases">
        <authorList>
            <consortium name="Lawrence Berkeley National Laboratory"/>
            <person name="Steindorff A."/>
            <person name="Hensen N."/>
            <person name="Bonometti L."/>
            <person name="Westerberg I."/>
            <person name="Brannstrom I.O."/>
            <person name="Guillou S."/>
            <person name="Cros-Aarteil S."/>
            <person name="Calhoun S."/>
            <person name="Haridas S."/>
            <person name="Kuo A."/>
            <person name="Mondo S."/>
            <person name="Pangilinan J."/>
            <person name="Riley R."/>
            <person name="Labutti K."/>
            <person name="Andreopoulos B."/>
            <person name="Lipzen A."/>
            <person name="Chen C."/>
            <person name="Yanf M."/>
            <person name="Daum C."/>
            <person name="Ng V."/>
            <person name="Clum A."/>
            <person name="Ohm R."/>
            <person name="Martin F."/>
            <person name="Silar P."/>
            <person name="Natvig D."/>
            <person name="Lalanne C."/>
            <person name="Gautier V."/>
            <person name="Ament-Velasquez S.L."/>
            <person name="Kruys A."/>
            <person name="Hutchinson M.I."/>
            <person name="Powell A.J."/>
            <person name="Barry K."/>
            <person name="Miller A.N."/>
            <person name="Grigoriev I.V."/>
            <person name="Debuchy R."/>
            <person name="Gladieux P."/>
            <person name="Thoren M.H."/>
            <person name="Johannesson H."/>
        </authorList>
    </citation>
    <scope>NUCLEOTIDE SEQUENCE</scope>
    <source>
        <strain evidence="3">CBS 532.94</strain>
    </source>
</reference>
<proteinExistence type="predicted"/>
<keyword evidence="2" id="KW-1133">Transmembrane helix</keyword>
<keyword evidence="2" id="KW-0472">Membrane</keyword>
<evidence type="ECO:0000256" key="1">
    <source>
        <dbReference type="SAM" id="MobiDB-lite"/>
    </source>
</evidence>
<name>A0AAN7C0W4_9PEZI</name>
<sequence>MRSGTPVSTGPPGDPTYNDNGSPPGKDAAGNNSSETPVIAGAVAVSIGGIILILLSFFLGRRYAAKERTPETSSTTSRPGYDGSRSWRAPPRNHMLHRQRSSLPTRWPGTCCLPRWELTSFLGRRVTPTTTKPNPAKMRR</sequence>
<dbReference type="Proteomes" id="UP001303760">
    <property type="component" value="Unassembled WGS sequence"/>
</dbReference>
<dbReference type="AlphaFoldDB" id="A0AAN7C0W4"/>
<dbReference type="EMBL" id="MU860625">
    <property type="protein sequence ID" value="KAK4233219.1"/>
    <property type="molecule type" value="Genomic_DNA"/>
</dbReference>
<comment type="caution">
    <text evidence="3">The sequence shown here is derived from an EMBL/GenBank/DDBJ whole genome shotgun (WGS) entry which is preliminary data.</text>
</comment>
<reference evidence="3" key="1">
    <citation type="journal article" date="2023" name="Mol. Phylogenet. Evol.">
        <title>Genome-scale phylogeny and comparative genomics of the fungal order Sordariales.</title>
        <authorList>
            <person name="Hensen N."/>
            <person name="Bonometti L."/>
            <person name="Westerberg I."/>
            <person name="Brannstrom I.O."/>
            <person name="Guillou S."/>
            <person name="Cros-Aarteil S."/>
            <person name="Calhoun S."/>
            <person name="Haridas S."/>
            <person name="Kuo A."/>
            <person name="Mondo S."/>
            <person name="Pangilinan J."/>
            <person name="Riley R."/>
            <person name="LaButti K."/>
            <person name="Andreopoulos B."/>
            <person name="Lipzen A."/>
            <person name="Chen C."/>
            <person name="Yan M."/>
            <person name="Daum C."/>
            <person name="Ng V."/>
            <person name="Clum A."/>
            <person name="Steindorff A."/>
            <person name="Ohm R.A."/>
            <person name="Martin F."/>
            <person name="Silar P."/>
            <person name="Natvig D.O."/>
            <person name="Lalanne C."/>
            <person name="Gautier V."/>
            <person name="Ament-Velasquez S.L."/>
            <person name="Kruys A."/>
            <person name="Hutchinson M.I."/>
            <person name="Powell A.J."/>
            <person name="Barry K."/>
            <person name="Miller A.N."/>
            <person name="Grigoriev I.V."/>
            <person name="Debuchy R."/>
            <person name="Gladieux P."/>
            <person name="Hiltunen Thoren M."/>
            <person name="Johannesson H."/>
        </authorList>
    </citation>
    <scope>NUCLEOTIDE SEQUENCE</scope>
    <source>
        <strain evidence="3">CBS 532.94</strain>
    </source>
</reference>
<evidence type="ECO:0000256" key="2">
    <source>
        <dbReference type="SAM" id="Phobius"/>
    </source>
</evidence>
<keyword evidence="4" id="KW-1185">Reference proteome</keyword>
<feature type="transmembrane region" description="Helical" evidence="2">
    <location>
        <begin position="38"/>
        <end position="59"/>
    </location>
</feature>
<organism evidence="3 4">
    <name type="scientific">Achaetomium macrosporum</name>
    <dbReference type="NCBI Taxonomy" id="79813"/>
    <lineage>
        <taxon>Eukaryota</taxon>
        <taxon>Fungi</taxon>
        <taxon>Dikarya</taxon>
        <taxon>Ascomycota</taxon>
        <taxon>Pezizomycotina</taxon>
        <taxon>Sordariomycetes</taxon>
        <taxon>Sordariomycetidae</taxon>
        <taxon>Sordariales</taxon>
        <taxon>Chaetomiaceae</taxon>
        <taxon>Achaetomium</taxon>
    </lineage>
</organism>
<gene>
    <name evidence="3" type="ORF">C8A03DRAFT_39095</name>
</gene>
<evidence type="ECO:0000313" key="4">
    <source>
        <dbReference type="Proteomes" id="UP001303760"/>
    </source>
</evidence>
<evidence type="ECO:0000313" key="3">
    <source>
        <dbReference type="EMBL" id="KAK4233219.1"/>
    </source>
</evidence>